<dbReference type="InterPro" id="IPR051477">
    <property type="entry name" value="Expansin_CellWall"/>
</dbReference>
<dbReference type="InterPro" id="IPR009009">
    <property type="entry name" value="RlpA-like_DPBB"/>
</dbReference>
<reference evidence="5" key="1">
    <citation type="journal article" date="2012" name="Science">
        <title>The Paleozoic origin of enzymatic lignin decomposition reconstructed from 31 fungal genomes.</title>
        <authorList>
            <person name="Floudas D."/>
            <person name="Binder M."/>
            <person name="Riley R."/>
            <person name="Barry K."/>
            <person name="Blanchette R.A."/>
            <person name="Henrissat B."/>
            <person name="Martinez A.T."/>
            <person name="Otillar R."/>
            <person name="Spatafora J.W."/>
            <person name="Yadav J.S."/>
            <person name="Aerts A."/>
            <person name="Benoit I."/>
            <person name="Boyd A."/>
            <person name="Carlson A."/>
            <person name="Copeland A."/>
            <person name="Coutinho P.M."/>
            <person name="de Vries R.P."/>
            <person name="Ferreira P."/>
            <person name="Findley K."/>
            <person name="Foster B."/>
            <person name="Gaskell J."/>
            <person name="Glotzer D."/>
            <person name="Gorecki P."/>
            <person name="Heitman J."/>
            <person name="Hesse C."/>
            <person name="Hori C."/>
            <person name="Igarashi K."/>
            <person name="Jurgens J.A."/>
            <person name="Kallen N."/>
            <person name="Kersten P."/>
            <person name="Kohler A."/>
            <person name="Kuees U."/>
            <person name="Kumar T.K.A."/>
            <person name="Kuo A."/>
            <person name="LaButti K."/>
            <person name="Larrondo L.F."/>
            <person name="Lindquist E."/>
            <person name="Ling A."/>
            <person name="Lombard V."/>
            <person name="Lucas S."/>
            <person name="Lundell T."/>
            <person name="Martin R."/>
            <person name="McLaughlin D.J."/>
            <person name="Morgenstern I."/>
            <person name="Morin E."/>
            <person name="Murat C."/>
            <person name="Nagy L.G."/>
            <person name="Nolan M."/>
            <person name="Ohm R.A."/>
            <person name="Patyshakuliyeva A."/>
            <person name="Rokas A."/>
            <person name="Ruiz-Duenas F.J."/>
            <person name="Sabat G."/>
            <person name="Salamov A."/>
            <person name="Samejima M."/>
            <person name="Schmutz J."/>
            <person name="Slot J.C."/>
            <person name="St John F."/>
            <person name="Stenlid J."/>
            <person name="Sun H."/>
            <person name="Sun S."/>
            <person name="Syed K."/>
            <person name="Tsang A."/>
            <person name="Wiebenga A."/>
            <person name="Young D."/>
            <person name="Pisabarro A."/>
            <person name="Eastwood D.C."/>
            <person name="Martin F."/>
            <person name="Cullen D."/>
            <person name="Grigoriev I.V."/>
            <person name="Hibbett D.S."/>
        </authorList>
    </citation>
    <scope>NUCLEOTIDE SEQUENCE [LARGE SCALE GENOMIC DNA]</scope>
    <source>
        <strain evidence="5">RWD-64-598 SS2</strain>
    </source>
</reference>
<dbReference type="InterPro" id="IPR032675">
    <property type="entry name" value="LRR_dom_sf"/>
</dbReference>
<dbReference type="AlphaFoldDB" id="A0A5M3MRM1"/>
<dbReference type="OrthoDB" id="623670at2759"/>
<dbReference type="SUPFAM" id="SSF52047">
    <property type="entry name" value="RNI-like"/>
    <property type="match status" value="1"/>
</dbReference>
<accession>A0A5M3MRM1</accession>
<keyword evidence="1" id="KW-0732">Signal</keyword>
<dbReference type="RefSeq" id="XP_007767678.1">
    <property type="nucleotide sequence ID" value="XM_007769488.1"/>
</dbReference>
<dbReference type="InterPro" id="IPR036908">
    <property type="entry name" value="RlpA-like_sf"/>
</dbReference>
<proteinExistence type="predicted"/>
<name>A0A5M3MRM1_CONPW</name>
<dbReference type="EMBL" id="JH711577">
    <property type="protein sequence ID" value="EIW81799.1"/>
    <property type="molecule type" value="Genomic_DNA"/>
</dbReference>
<evidence type="ECO:0000313" key="5">
    <source>
        <dbReference type="Proteomes" id="UP000053558"/>
    </source>
</evidence>
<dbReference type="KEGG" id="cput:CONPUDRAFT_143481"/>
<dbReference type="PANTHER" id="PTHR31836:SF28">
    <property type="entry name" value="SRCR DOMAIN-CONTAINING PROTEIN-RELATED"/>
    <property type="match status" value="1"/>
</dbReference>
<dbReference type="PANTHER" id="PTHR31836">
    <property type="match status" value="1"/>
</dbReference>
<organism evidence="4 5">
    <name type="scientific">Coniophora puteana (strain RWD-64-598)</name>
    <name type="common">Brown rot fungus</name>
    <dbReference type="NCBI Taxonomy" id="741705"/>
    <lineage>
        <taxon>Eukaryota</taxon>
        <taxon>Fungi</taxon>
        <taxon>Dikarya</taxon>
        <taxon>Basidiomycota</taxon>
        <taxon>Agaricomycotina</taxon>
        <taxon>Agaricomycetes</taxon>
        <taxon>Agaricomycetidae</taxon>
        <taxon>Boletales</taxon>
        <taxon>Coniophorineae</taxon>
        <taxon>Coniophoraceae</taxon>
        <taxon>Coniophora</taxon>
    </lineage>
</organism>
<gene>
    <name evidence="4" type="ORF">CONPUDRAFT_143481</name>
</gene>
<dbReference type="Gene3D" id="2.40.40.10">
    <property type="entry name" value="RlpA-like domain"/>
    <property type="match status" value="1"/>
</dbReference>
<sequence length="884" mass="99192">MWVNVLCHASHITSALFYLDAATLVRVLDAMCWQLLRCVNTHLIPLVVLRFVMISFRGLDSPTIGTEMCGDRHDSLSALAYPDHVRIWPLGLCMDFEVYKRAPRWNHSQNTFDTSSPLTKPYYINLCHVRFQGSRICRPRRRYQRCFHHRHPDRYWILPLLVRVAAACGIVSQDTDLVTSVATSVFDKSLCNKEINASYNGKNVTVKVTDSCNPCSAADLDFSPSAFENIAPLSDGKIKAMHPALDIVELLRHIFGYLNEDFDITSGCVNGRTLSALARTCQTFKEPALDALWENLSSLDPLIKCLPEGSQKLVELPRLYQWVLAEAPRFRLAFSQPLTGADWLIIRNYANRVRGFYMTSLDLDYLDVLLELSLGPSEMLPLFPNTRHLEWTVTHTHFRPYMRMFLPSTLESLRFAISSNSGRGDASILAAIGSLCPSLKKVDVDFSKNVEGGLEAFSRSVCNWKHLVSLRCMDITDAALAHVAGLSALRDLSVTLPPVTSFRAIRSQIEGNAFENLRALEMRAESLDVFVALASEMTLSLVDTKLMIVDNGCSESAKDAFMVLSNSSRPLYSLKIHGWGDDTFIPMPLNSSQHIRGRTVTISTFRPLFKFGELRILDVDFKCSTVFTNSDIIDLARSFPLLEKLSLNVEHGWEVPSAITYSGIFSVASICPHLQDLGVEFDATGTDQAELLLDTFPEDEQTQVSPNANIKFLGVANSRIEDVIATVKLLLRFFPNIEHIHQWYPPFTVGSGFPDWLSPDYSEFMRRWGKAGAVITRLRARNPASADGDVEIEDLMPTDTEVNVYDDDDEESVDFEGDDDGAELMDDFEEGVSDEDAFGEVIYDDDEVKVPEDEEEQLDDEGVDEEADIEDEPESDDPGDSEED</sequence>
<feature type="region of interest" description="Disordered" evidence="2">
    <location>
        <begin position="830"/>
        <end position="884"/>
    </location>
</feature>
<keyword evidence="5" id="KW-1185">Reference proteome</keyword>
<dbReference type="Pfam" id="PF03330">
    <property type="entry name" value="DPBB_1"/>
    <property type="match status" value="1"/>
</dbReference>
<evidence type="ECO:0000313" key="4">
    <source>
        <dbReference type="EMBL" id="EIW81799.1"/>
    </source>
</evidence>
<feature type="domain" description="RlpA-like protein double-psi beta-barrel" evidence="3">
    <location>
        <begin position="179"/>
        <end position="239"/>
    </location>
</feature>
<dbReference type="CDD" id="cd22191">
    <property type="entry name" value="DPBB_RlpA_EXP_N-like"/>
    <property type="match status" value="1"/>
</dbReference>
<dbReference type="GeneID" id="19201850"/>
<dbReference type="Gene3D" id="3.80.10.10">
    <property type="entry name" value="Ribonuclease Inhibitor"/>
    <property type="match status" value="2"/>
</dbReference>
<evidence type="ECO:0000256" key="2">
    <source>
        <dbReference type="SAM" id="MobiDB-lite"/>
    </source>
</evidence>
<dbReference type="Proteomes" id="UP000053558">
    <property type="component" value="Unassembled WGS sequence"/>
</dbReference>
<evidence type="ECO:0000256" key="1">
    <source>
        <dbReference type="ARBA" id="ARBA00022729"/>
    </source>
</evidence>
<protein>
    <recommendedName>
        <fullName evidence="3">RlpA-like protein double-psi beta-barrel domain-containing protein</fullName>
    </recommendedName>
</protein>
<dbReference type="SUPFAM" id="SSF50685">
    <property type="entry name" value="Barwin-like endoglucanases"/>
    <property type="match status" value="1"/>
</dbReference>
<comment type="caution">
    <text evidence="4">The sequence shown here is derived from an EMBL/GenBank/DDBJ whole genome shotgun (WGS) entry which is preliminary data.</text>
</comment>
<evidence type="ECO:0000259" key="3">
    <source>
        <dbReference type="Pfam" id="PF03330"/>
    </source>
</evidence>